<dbReference type="AlphaFoldDB" id="A0AAN7ZE88"/>
<reference evidence="1 2" key="1">
    <citation type="submission" date="2023-10" db="EMBL/GenBank/DDBJ databases">
        <title>Draft genome sequence of Xylaria bambusicola isolate GMP-LS, the root and basal stem rot pathogen of sugarcane in Indonesia.</title>
        <authorList>
            <person name="Selvaraj P."/>
            <person name="Muralishankar V."/>
            <person name="Muruganantham S."/>
            <person name="Sp S."/>
            <person name="Haryani S."/>
            <person name="Lau K.J.X."/>
            <person name="Naqvi N.I."/>
        </authorList>
    </citation>
    <scope>NUCLEOTIDE SEQUENCE [LARGE SCALE GENOMIC DNA]</scope>
    <source>
        <strain evidence="1">GMP-LS</strain>
    </source>
</reference>
<sequence>MDLSKFIPISGDGHVLITTRNPGAQLYSTVGAFQFRGMDPDEAITLLLRLAYPEKELYQITNVYRQDAGVIASELGYLALALKQAAHTIRTQFLPLGRYLQSLLGCRQALLSRPLVKSAADANIYATWELPFTDILNGNTQEYRDAVDLVHIFAFMHFVSIPSVIFALCSDALKSCEDLAVRPSFIIESSSMQMVGDRVMTAARVLYDHSIISIAEPDHQSETAIGKRLPKHYFTLHPAIHQWARERLQKDDRSKWLDCAAAILEHSISTNMEASGRALRRSLLPHIEACLSALQKTYWNFPENPEQASHLDRFSLVYAEAGLWKKARSLQLKVVNLRSDKLGGAHPLTINSKRSLANSLWNLFDLKGCLEAQHQILMTQLWSRPSISDWLVWPPWKPVYVQYCTTLSDLTQSLWLAGLHGLSKRAGERAVAGLTQKYGSDDPLTLNAMFNLARTYLHLEETEKSEAILRYVLARREHFFGSDHPDTLMVRNELGMNLFLHKKGLREAELLVYDVLQVRKRVLGEEHAYTLWSVNDLSKVYMELGRNSEAAAILEEIVPVVTRTLGDDHVGMFMTKGNLSRAYIRSDQWEPAGDLIKWLRKMVPPDHPDWVYAEWGYAYYVLHYEDDAGTAEKCCKAIMSKVFETKLLSASNTRVIATAEILLRIYEEQRRSSEIEELKETFPNIGNTKISPSASGLPLPRWRLNKPP</sequence>
<keyword evidence="2" id="KW-1185">Reference proteome</keyword>
<evidence type="ECO:0000313" key="2">
    <source>
        <dbReference type="Proteomes" id="UP001305414"/>
    </source>
</evidence>
<dbReference type="Proteomes" id="UP001305414">
    <property type="component" value="Unassembled WGS sequence"/>
</dbReference>
<comment type="caution">
    <text evidence="1">The sequence shown here is derived from an EMBL/GenBank/DDBJ whole genome shotgun (WGS) entry which is preliminary data.</text>
</comment>
<gene>
    <name evidence="1" type="ORF">RRF57_011720</name>
</gene>
<dbReference type="InterPro" id="IPR053137">
    <property type="entry name" value="NLR-like"/>
</dbReference>
<organism evidence="1 2">
    <name type="scientific">Xylaria bambusicola</name>
    <dbReference type="NCBI Taxonomy" id="326684"/>
    <lineage>
        <taxon>Eukaryota</taxon>
        <taxon>Fungi</taxon>
        <taxon>Dikarya</taxon>
        <taxon>Ascomycota</taxon>
        <taxon>Pezizomycotina</taxon>
        <taxon>Sordariomycetes</taxon>
        <taxon>Xylariomycetidae</taxon>
        <taxon>Xylariales</taxon>
        <taxon>Xylariaceae</taxon>
        <taxon>Xylaria</taxon>
    </lineage>
</organism>
<dbReference type="Gene3D" id="1.25.40.10">
    <property type="entry name" value="Tetratricopeptide repeat domain"/>
    <property type="match status" value="2"/>
</dbReference>
<dbReference type="PANTHER" id="PTHR46082:SF6">
    <property type="entry name" value="AAA+ ATPASE DOMAIN-CONTAINING PROTEIN-RELATED"/>
    <property type="match status" value="1"/>
</dbReference>
<dbReference type="Pfam" id="PF13374">
    <property type="entry name" value="TPR_10"/>
    <property type="match status" value="3"/>
</dbReference>
<dbReference type="PANTHER" id="PTHR46082">
    <property type="entry name" value="ATP/GTP-BINDING PROTEIN-RELATED"/>
    <property type="match status" value="1"/>
</dbReference>
<proteinExistence type="predicted"/>
<dbReference type="InterPro" id="IPR011990">
    <property type="entry name" value="TPR-like_helical_dom_sf"/>
</dbReference>
<dbReference type="SUPFAM" id="SSF48452">
    <property type="entry name" value="TPR-like"/>
    <property type="match status" value="2"/>
</dbReference>
<name>A0AAN7ZE88_9PEZI</name>
<evidence type="ECO:0000313" key="1">
    <source>
        <dbReference type="EMBL" id="KAK5636008.1"/>
    </source>
</evidence>
<protein>
    <submittedName>
        <fullName evidence="1">Uncharacterized protein</fullName>
    </submittedName>
</protein>
<dbReference type="EMBL" id="JAWHQM010000060">
    <property type="protein sequence ID" value="KAK5636008.1"/>
    <property type="molecule type" value="Genomic_DNA"/>
</dbReference>
<accession>A0AAN7ZE88</accession>